<reference evidence="4 5" key="1">
    <citation type="submission" date="2022-10" db="EMBL/GenBank/DDBJ databases">
        <title>Luteolibacter arcticus strain CCTCC AB 2014275, whole genome shotgun sequencing project.</title>
        <authorList>
            <person name="Zhao G."/>
            <person name="Shen L."/>
        </authorList>
    </citation>
    <scope>NUCLEOTIDE SEQUENCE [LARGE SCALE GENOMIC DNA]</scope>
    <source>
        <strain evidence="4 5">CCTCC AB 2014275</strain>
    </source>
</reference>
<keyword evidence="1" id="KW-0596">Phosphopantetheine</keyword>
<dbReference type="CDD" id="cd05930">
    <property type="entry name" value="A_NRPS"/>
    <property type="match status" value="1"/>
</dbReference>
<dbReference type="Proteomes" id="UP001320876">
    <property type="component" value="Unassembled WGS sequence"/>
</dbReference>
<feature type="domain" description="Carrier" evidence="3">
    <location>
        <begin position="505"/>
        <end position="580"/>
    </location>
</feature>
<gene>
    <name evidence="4" type="ORF">OKA05_26875</name>
</gene>
<dbReference type="InterPro" id="IPR036736">
    <property type="entry name" value="ACP-like_sf"/>
</dbReference>
<evidence type="ECO:0000256" key="1">
    <source>
        <dbReference type="ARBA" id="ARBA00022450"/>
    </source>
</evidence>
<keyword evidence="5" id="KW-1185">Reference proteome</keyword>
<dbReference type="SMART" id="SM00823">
    <property type="entry name" value="PKS_PP"/>
    <property type="match status" value="1"/>
</dbReference>
<dbReference type="Pfam" id="PF00501">
    <property type="entry name" value="AMP-binding"/>
    <property type="match status" value="1"/>
</dbReference>
<organism evidence="4 5">
    <name type="scientific">Luteolibacter arcticus</name>
    <dbReference type="NCBI Taxonomy" id="1581411"/>
    <lineage>
        <taxon>Bacteria</taxon>
        <taxon>Pseudomonadati</taxon>
        <taxon>Verrucomicrobiota</taxon>
        <taxon>Verrucomicrobiia</taxon>
        <taxon>Verrucomicrobiales</taxon>
        <taxon>Verrucomicrobiaceae</taxon>
        <taxon>Luteolibacter</taxon>
    </lineage>
</organism>
<dbReference type="InterPro" id="IPR010071">
    <property type="entry name" value="AA_adenyl_dom"/>
</dbReference>
<dbReference type="SUPFAM" id="SSF47336">
    <property type="entry name" value="ACP-like"/>
    <property type="match status" value="1"/>
</dbReference>
<dbReference type="Gene3D" id="3.30.300.30">
    <property type="match status" value="1"/>
</dbReference>
<dbReference type="PANTHER" id="PTHR45527">
    <property type="entry name" value="NONRIBOSOMAL PEPTIDE SYNTHETASE"/>
    <property type="match status" value="1"/>
</dbReference>
<dbReference type="Pfam" id="PF00550">
    <property type="entry name" value="PP-binding"/>
    <property type="match status" value="1"/>
</dbReference>
<evidence type="ECO:0000259" key="3">
    <source>
        <dbReference type="PROSITE" id="PS50075"/>
    </source>
</evidence>
<proteinExistence type="predicted"/>
<name>A0ABT3GRQ2_9BACT</name>
<dbReference type="InterPro" id="IPR000873">
    <property type="entry name" value="AMP-dep_synth/lig_dom"/>
</dbReference>
<dbReference type="InterPro" id="IPR020806">
    <property type="entry name" value="PKS_PP-bd"/>
</dbReference>
<dbReference type="RefSeq" id="WP_264490318.1">
    <property type="nucleotide sequence ID" value="NZ_JAPDDT010000022.1"/>
</dbReference>
<protein>
    <submittedName>
        <fullName evidence="4">Non-ribosomal peptide synthetase</fullName>
    </submittedName>
</protein>
<dbReference type="Gene3D" id="1.10.1200.10">
    <property type="entry name" value="ACP-like"/>
    <property type="match status" value="1"/>
</dbReference>
<evidence type="ECO:0000256" key="2">
    <source>
        <dbReference type="ARBA" id="ARBA00022553"/>
    </source>
</evidence>
<dbReference type="Gene3D" id="3.40.50.12780">
    <property type="entry name" value="N-terminal domain of ligase-like"/>
    <property type="match status" value="1"/>
</dbReference>
<dbReference type="InterPro" id="IPR025110">
    <property type="entry name" value="AMP-bd_C"/>
</dbReference>
<dbReference type="InterPro" id="IPR042099">
    <property type="entry name" value="ANL_N_sf"/>
</dbReference>
<dbReference type="InterPro" id="IPR045851">
    <property type="entry name" value="AMP-bd_C_sf"/>
</dbReference>
<evidence type="ECO:0000313" key="5">
    <source>
        <dbReference type="Proteomes" id="UP001320876"/>
    </source>
</evidence>
<dbReference type="NCBIfam" id="TIGR01733">
    <property type="entry name" value="AA-adenyl-dom"/>
    <property type="match status" value="1"/>
</dbReference>
<accession>A0ABT3GRQ2</accession>
<dbReference type="PANTHER" id="PTHR45527:SF1">
    <property type="entry name" value="FATTY ACID SYNTHASE"/>
    <property type="match status" value="1"/>
</dbReference>
<dbReference type="SUPFAM" id="SSF56801">
    <property type="entry name" value="Acetyl-CoA synthetase-like"/>
    <property type="match status" value="1"/>
</dbReference>
<dbReference type="PROSITE" id="PS50075">
    <property type="entry name" value="CARRIER"/>
    <property type="match status" value="1"/>
</dbReference>
<dbReference type="InterPro" id="IPR009081">
    <property type="entry name" value="PP-bd_ACP"/>
</dbReference>
<dbReference type="Pfam" id="PF13193">
    <property type="entry name" value="AMP-binding_C"/>
    <property type="match status" value="1"/>
</dbReference>
<evidence type="ECO:0000313" key="4">
    <source>
        <dbReference type="EMBL" id="MCW1926211.1"/>
    </source>
</evidence>
<sequence>MTASPLMPEALSVDTLLRAFDAHAARTPDRAAVTAGNTTLSYGELDARSNLLAGHLQALGARPGVFVGIGLNRSVELIVALLAVVKSGAAYVPLDPAYPPARLAHMVSTAGLELVLSRQDLAPAFSAAGAKTVIEVLASDGAAPVTPYATPDDPLYAIFTSGSTGQPKAASVFRKGFANLLDWYGSELKLDAEDCTLVISSPSFDLTQKNFFIPLLTGGRLVLDDCGTYDISRISKLIREHSVTLVNCTPSAFYPLVDAAAADGYTALSSLHFAILGGETISIPRLRTWLEHPNCRAEVVNTYGPTECTDICAFHRLHPGNLDDFSFVPLGREIPNVTVTIRDEDLATIPDGELGELCIAGAGLGGGYLNDPERTAKSFALAGGIYRTGDLARRLPCGTLEFRGRADHQVKVNGFRIELGEIEIALDQHDDVREAVVIAKDGRLIAHVKGQASAADLKDHLSTRLPAYMVPGEFRFTESFPLTPNGKVDRLALAETDRAHKSHAPHDQSLTGRILALWSEILERSVTDPEANFFDLGGTSIHLAIVHVRLREMTGRDLAITELFACPSAKSLAAFLSPQATVSTSSAQDRARLQRAGIANFRRPR</sequence>
<comment type="caution">
    <text evidence="4">The sequence shown here is derived from an EMBL/GenBank/DDBJ whole genome shotgun (WGS) entry which is preliminary data.</text>
</comment>
<dbReference type="EMBL" id="JAPDDT010000022">
    <property type="protein sequence ID" value="MCW1926211.1"/>
    <property type="molecule type" value="Genomic_DNA"/>
</dbReference>
<keyword evidence="2" id="KW-0597">Phosphoprotein</keyword>